<evidence type="ECO:0000256" key="6">
    <source>
        <dbReference type="ARBA" id="ARBA00023132"/>
    </source>
</evidence>
<dbReference type="GeneID" id="14911824"/>
<dbReference type="VEuPathDB" id="AmoebaDB:ACA1_136310"/>
<dbReference type="PANTHER" id="PTHR31431">
    <property type="entry name" value="NUCLEOPORIN NUP188 HOMOLOG"/>
    <property type="match status" value="1"/>
</dbReference>
<sequence length="873" mass="100381">MKSLQAQLLDKNYKRASLEKVRSGKVELGGKVQTINASERDFVAKLSKRLDLDAVEALKIFRNFMKYEATGRFEYDAETSLREVMRHYYRERQALLKCLSAIFRISMADQDNAPVEEAQQRLSDPKNKLDRRMLEQFINLSDEPEARQDQEAWAKNNLEEQSLCLEILFLYFYCREPVFEPETILSYARYLKKHIAWDKIHPLLGEESRPLMNRICVQCVLILLALFGLETIVEDGDQTPGRATKALPAETRQLFDKEFEQWARDLNVVPFLSVMTHVFARNDPHVAGYKSVICGEISAALTCFDIGAVGEFDHLLQLYHDIFFNETAITLPYLKANFTKKCNALYHISRSSFPHEFDPFVRLSQTFAADSICAEFMFRQILELKHFTVSRGLVHRVDRDEFIQWNIGNYSGWTYFMGKIYVLATKLSNRQPTSASEIVQVTLILRLMNQLFAKKDDLIKYLNDHLKGTMGRNTNLLRQLFTLLRTSSNLASSSPALLEMLDACVRCINHFATSHPLQVWEEMRRGGVLQEMSSSIKGKPDGDIRQILMLEQRNGLYPITISFLNLLYTLLSYARKWQLPETQTNTMQDEGDMDSVSLEDFHPCLSFVKADLFARYESWRYQKPQQKHKIGIKIMNIFIDILSEDTVKNLTGQTLPMAKTDMDLSLASPMAKYQPMTPLGCFHFYAGFGLIRALLRRVLAHPRSLATWERKRKHFKTQNLRVEILRLVEKALRHQPGLALLFINIDANKAKRGGEKDGENVQESHSCLKLVRKMLANSRHNMSSLPRLFAEVTSLLGSLWRAAPSHQSIIRALRESPDFWKQLTETLSVSIERHLHAYNVRQAALNPTKAAKSPSGSEKGKERLTDDLDDEPG</sequence>
<dbReference type="EMBL" id="KB008153">
    <property type="protein sequence ID" value="ELR11410.1"/>
    <property type="molecule type" value="Genomic_DNA"/>
</dbReference>
<evidence type="ECO:0000256" key="4">
    <source>
        <dbReference type="ARBA" id="ARBA00022927"/>
    </source>
</evidence>
<dbReference type="RefSeq" id="XP_004333423.1">
    <property type="nucleotide sequence ID" value="XM_004333375.1"/>
</dbReference>
<dbReference type="GO" id="GO:0006606">
    <property type="term" value="P:protein import into nucleus"/>
    <property type="evidence" value="ECO:0007669"/>
    <property type="project" value="TreeGrafter"/>
</dbReference>
<dbReference type="Pfam" id="PF21093">
    <property type="entry name" value="Nup188_N-subdom_III"/>
    <property type="match status" value="1"/>
</dbReference>
<keyword evidence="2" id="KW-0813">Transport</keyword>
<dbReference type="GO" id="GO:0051028">
    <property type="term" value="P:mRNA transport"/>
    <property type="evidence" value="ECO:0007669"/>
    <property type="project" value="UniProtKB-KW"/>
</dbReference>
<reference evidence="13 14" key="1">
    <citation type="journal article" date="2013" name="Genome Biol.">
        <title>Genome of Acanthamoeba castellanii highlights extensive lateral gene transfer and early evolution of tyrosine kinase signaling.</title>
        <authorList>
            <person name="Clarke M."/>
            <person name="Lohan A.J."/>
            <person name="Liu B."/>
            <person name="Lagkouvardos I."/>
            <person name="Roy S."/>
            <person name="Zafar N."/>
            <person name="Bertelli C."/>
            <person name="Schilde C."/>
            <person name="Kianianmomeni A."/>
            <person name="Burglin T.R."/>
            <person name="Frech C."/>
            <person name="Turcotte B."/>
            <person name="Kopec K.O."/>
            <person name="Synnott J.M."/>
            <person name="Choo C."/>
            <person name="Paponov I."/>
            <person name="Finkler A."/>
            <person name="Soon Heng Tan C."/>
            <person name="Hutchins A.P."/>
            <person name="Weinmeier T."/>
            <person name="Rattei T."/>
            <person name="Chu J.S."/>
            <person name="Gimenez G."/>
            <person name="Irimia M."/>
            <person name="Rigden D.J."/>
            <person name="Fitzpatrick D.A."/>
            <person name="Lorenzo-Morales J."/>
            <person name="Bateman A."/>
            <person name="Chiu C.H."/>
            <person name="Tang P."/>
            <person name="Hegemann P."/>
            <person name="Fromm H."/>
            <person name="Raoult D."/>
            <person name="Greub G."/>
            <person name="Miranda-Saavedra D."/>
            <person name="Chen N."/>
            <person name="Nash P."/>
            <person name="Ginger M.L."/>
            <person name="Horn M."/>
            <person name="Schaap P."/>
            <person name="Caler L."/>
            <person name="Loftus B."/>
        </authorList>
    </citation>
    <scope>NUCLEOTIDE SEQUENCE [LARGE SCALE GENOMIC DNA]</scope>
    <source>
        <strain evidence="13 14">Neff</strain>
    </source>
</reference>
<dbReference type="STRING" id="1257118.L8GE86"/>
<evidence type="ECO:0000259" key="11">
    <source>
        <dbReference type="Pfam" id="PF10487"/>
    </source>
</evidence>
<evidence type="ECO:0000256" key="5">
    <source>
        <dbReference type="ARBA" id="ARBA00023010"/>
    </source>
</evidence>
<dbReference type="PANTHER" id="PTHR31431:SF1">
    <property type="entry name" value="NUCLEOPORIN NUP188"/>
    <property type="match status" value="1"/>
</dbReference>
<evidence type="ECO:0000256" key="8">
    <source>
        <dbReference type="ARBA" id="ARBA00038387"/>
    </source>
</evidence>
<dbReference type="GO" id="GO:0006405">
    <property type="term" value="P:RNA export from nucleus"/>
    <property type="evidence" value="ECO:0007669"/>
    <property type="project" value="TreeGrafter"/>
</dbReference>
<name>L8GE86_ACACF</name>
<keyword evidence="4" id="KW-0653">Protein transport</keyword>
<keyword evidence="5" id="KW-0811">Translocation</keyword>
<dbReference type="InterPro" id="IPR048883">
    <property type="entry name" value="Nup188_N-subdom_III"/>
</dbReference>
<keyword evidence="7" id="KW-0539">Nucleus</keyword>
<organism evidence="13 14">
    <name type="scientific">Acanthamoeba castellanii (strain ATCC 30010 / Neff)</name>
    <dbReference type="NCBI Taxonomy" id="1257118"/>
    <lineage>
        <taxon>Eukaryota</taxon>
        <taxon>Amoebozoa</taxon>
        <taxon>Discosea</taxon>
        <taxon>Longamoebia</taxon>
        <taxon>Centramoebida</taxon>
        <taxon>Acanthamoebidae</taxon>
        <taxon>Acanthamoeba</taxon>
    </lineage>
</organism>
<evidence type="ECO:0000313" key="13">
    <source>
        <dbReference type="EMBL" id="ELR11410.1"/>
    </source>
</evidence>
<comment type="subcellular location">
    <subcellularLocation>
        <location evidence="1">Nucleus</location>
        <location evidence="1">Nuclear pore complex</location>
    </subcellularLocation>
</comment>
<comment type="similarity">
    <text evidence="8">Belongs to the Nup188 family.</text>
</comment>
<dbReference type="InterPro" id="IPR044840">
    <property type="entry name" value="Nup188"/>
</dbReference>
<feature type="region of interest" description="Disordered" evidence="10">
    <location>
        <begin position="846"/>
        <end position="873"/>
    </location>
</feature>
<gene>
    <name evidence="13" type="ORF">ACA1_136310</name>
</gene>
<dbReference type="InterPro" id="IPR018864">
    <property type="entry name" value="Nucleoporin_Nup188_N"/>
</dbReference>
<evidence type="ECO:0000313" key="14">
    <source>
        <dbReference type="Proteomes" id="UP000011083"/>
    </source>
</evidence>
<proteinExistence type="inferred from homology"/>
<dbReference type="GO" id="GO:0017056">
    <property type="term" value="F:structural constituent of nuclear pore"/>
    <property type="evidence" value="ECO:0007669"/>
    <property type="project" value="InterPro"/>
</dbReference>
<feature type="domain" description="Nucleoporin Nup188 N-terminal" evidence="11">
    <location>
        <begin position="7"/>
        <end position="232"/>
    </location>
</feature>
<keyword evidence="6" id="KW-0906">Nuclear pore complex</keyword>
<protein>
    <recommendedName>
        <fullName evidence="9">Nucleoporin NUP188</fullName>
    </recommendedName>
</protein>
<dbReference type="Proteomes" id="UP000011083">
    <property type="component" value="Unassembled WGS sequence"/>
</dbReference>
<dbReference type="OrthoDB" id="102511at2759"/>
<evidence type="ECO:0000256" key="1">
    <source>
        <dbReference type="ARBA" id="ARBA00004567"/>
    </source>
</evidence>
<evidence type="ECO:0000256" key="3">
    <source>
        <dbReference type="ARBA" id="ARBA00022816"/>
    </source>
</evidence>
<evidence type="ECO:0000259" key="12">
    <source>
        <dbReference type="Pfam" id="PF21093"/>
    </source>
</evidence>
<evidence type="ECO:0000256" key="7">
    <source>
        <dbReference type="ARBA" id="ARBA00023242"/>
    </source>
</evidence>
<evidence type="ECO:0000256" key="10">
    <source>
        <dbReference type="SAM" id="MobiDB-lite"/>
    </source>
</evidence>
<keyword evidence="14" id="KW-1185">Reference proteome</keyword>
<dbReference type="GO" id="GO:0044611">
    <property type="term" value="C:nuclear pore inner ring"/>
    <property type="evidence" value="ECO:0007669"/>
    <property type="project" value="TreeGrafter"/>
</dbReference>
<keyword evidence="3" id="KW-0509">mRNA transport</keyword>
<dbReference type="AlphaFoldDB" id="L8GE86"/>
<accession>L8GE86</accession>
<dbReference type="KEGG" id="acan:ACA1_136310"/>
<evidence type="ECO:0000256" key="9">
    <source>
        <dbReference type="ARBA" id="ARBA00040174"/>
    </source>
</evidence>
<evidence type="ECO:0000256" key="2">
    <source>
        <dbReference type="ARBA" id="ARBA00022448"/>
    </source>
</evidence>
<dbReference type="Pfam" id="PF10487">
    <property type="entry name" value="Nup188_N"/>
    <property type="match status" value="1"/>
</dbReference>
<feature type="domain" description="Nucleoporin Nup188 N-terminal subdomain III" evidence="12">
    <location>
        <begin position="409"/>
        <end position="644"/>
    </location>
</feature>